<keyword evidence="3" id="KW-1185">Reference proteome</keyword>
<evidence type="ECO:0000256" key="1">
    <source>
        <dbReference type="SAM" id="Phobius"/>
    </source>
</evidence>
<dbReference type="STRING" id="531814.SAMN04487944_11886"/>
<reference evidence="2 3" key="1">
    <citation type="submission" date="2016-10" db="EMBL/GenBank/DDBJ databases">
        <authorList>
            <person name="de Groot N.N."/>
        </authorList>
    </citation>
    <scope>NUCLEOTIDE SEQUENCE [LARGE SCALE GENOMIC DNA]</scope>
    <source>
        <strain evidence="2 3">CGMCC 1.7727</strain>
    </source>
</reference>
<dbReference type="EMBL" id="FOGL01000018">
    <property type="protein sequence ID" value="SES11111.1"/>
    <property type="molecule type" value="Genomic_DNA"/>
</dbReference>
<organism evidence="2 3">
    <name type="scientific">Gracilibacillus ureilyticus</name>
    <dbReference type="NCBI Taxonomy" id="531814"/>
    <lineage>
        <taxon>Bacteria</taxon>
        <taxon>Bacillati</taxon>
        <taxon>Bacillota</taxon>
        <taxon>Bacilli</taxon>
        <taxon>Bacillales</taxon>
        <taxon>Bacillaceae</taxon>
        <taxon>Gracilibacillus</taxon>
    </lineage>
</organism>
<gene>
    <name evidence="2" type="ORF">SAMN04487944_11886</name>
</gene>
<accession>A0A1H9UP78</accession>
<protein>
    <submittedName>
        <fullName evidence="2">Putative F0F1-ATPase subunit Ca2+/Mg2+ transporter</fullName>
    </submittedName>
</protein>
<dbReference type="Proteomes" id="UP000199687">
    <property type="component" value="Unassembled WGS sequence"/>
</dbReference>
<dbReference type="RefSeq" id="WP_089742978.1">
    <property type="nucleotide sequence ID" value="NZ_FOGL01000018.1"/>
</dbReference>
<keyword evidence="1" id="KW-0812">Transmembrane</keyword>
<proteinExistence type="predicted"/>
<keyword evidence="1" id="KW-0472">Membrane</keyword>
<dbReference type="InterPro" id="IPR032820">
    <property type="entry name" value="ATPase_put"/>
</dbReference>
<keyword evidence="1" id="KW-1133">Transmembrane helix</keyword>
<sequence length="75" mass="8132">MTTPDRKKPYQGFAVYSRIISQLAGAPLVGLLIGRWLDKQFSTTPLLLVIGLLLGLGAGLYGTIHFVQDLTGDED</sequence>
<dbReference type="AlphaFoldDB" id="A0A1H9UP78"/>
<evidence type="ECO:0000313" key="3">
    <source>
        <dbReference type="Proteomes" id="UP000199687"/>
    </source>
</evidence>
<evidence type="ECO:0000313" key="2">
    <source>
        <dbReference type="EMBL" id="SES11111.1"/>
    </source>
</evidence>
<feature type="transmembrane region" description="Helical" evidence="1">
    <location>
        <begin position="15"/>
        <end position="34"/>
    </location>
</feature>
<dbReference type="OrthoDB" id="282803at2"/>
<dbReference type="Pfam" id="PF09527">
    <property type="entry name" value="ATPase_gene1"/>
    <property type="match status" value="1"/>
</dbReference>
<feature type="transmembrane region" description="Helical" evidence="1">
    <location>
        <begin position="46"/>
        <end position="67"/>
    </location>
</feature>
<name>A0A1H9UP78_9BACI</name>